<dbReference type="PANTHER" id="PTHR30474">
    <property type="entry name" value="CELL CYCLE PROTEIN"/>
    <property type="match status" value="1"/>
</dbReference>
<proteinExistence type="inferred from homology"/>
<evidence type="ECO:0000256" key="16">
    <source>
        <dbReference type="SAM" id="Phobius"/>
    </source>
</evidence>
<feature type="transmembrane region" description="Helical" evidence="16">
    <location>
        <begin position="75"/>
        <end position="98"/>
    </location>
</feature>
<feature type="transmembrane region" description="Helical" evidence="16">
    <location>
        <begin position="167"/>
        <end position="183"/>
    </location>
</feature>
<dbReference type="Proteomes" id="UP000178808">
    <property type="component" value="Unassembled WGS sequence"/>
</dbReference>
<keyword evidence="5" id="KW-0133">Cell shape</keyword>
<feature type="transmembrane region" description="Helical" evidence="16">
    <location>
        <begin position="49"/>
        <end position="68"/>
    </location>
</feature>
<dbReference type="GO" id="GO:0008360">
    <property type="term" value="P:regulation of cell shape"/>
    <property type="evidence" value="ECO:0007669"/>
    <property type="project" value="UniProtKB-KW"/>
</dbReference>
<evidence type="ECO:0000256" key="2">
    <source>
        <dbReference type="ARBA" id="ARBA00022676"/>
    </source>
</evidence>
<reference evidence="17 18" key="1">
    <citation type="journal article" date="2016" name="Nat. Commun.">
        <title>Thousands of microbial genomes shed light on interconnected biogeochemical processes in an aquifer system.</title>
        <authorList>
            <person name="Anantharaman K."/>
            <person name="Brown C.T."/>
            <person name="Hug L.A."/>
            <person name="Sharon I."/>
            <person name="Castelle C.J."/>
            <person name="Probst A.J."/>
            <person name="Thomas B.C."/>
            <person name="Singh A."/>
            <person name="Wilkins M.J."/>
            <person name="Karaoz U."/>
            <person name="Brodie E.L."/>
            <person name="Williams K.H."/>
            <person name="Hubbard S.S."/>
            <person name="Banfield J.F."/>
        </authorList>
    </citation>
    <scope>NUCLEOTIDE SEQUENCE [LARGE SCALE GENOMIC DNA]</scope>
</reference>
<keyword evidence="6" id="KW-0573">Peptidoglycan synthesis</keyword>
<evidence type="ECO:0000256" key="10">
    <source>
        <dbReference type="ARBA" id="ARBA00033270"/>
    </source>
</evidence>
<evidence type="ECO:0000256" key="1">
    <source>
        <dbReference type="ARBA" id="ARBA00004141"/>
    </source>
</evidence>
<dbReference type="GO" id="GO:0005886">
    <property type="term" value="C:plasma membrane"/>
    <property type="evidence" value="ECO:0007669"/>
    <property type="project" value="TreeGrafter"/>
</dbReference>
<comment type="similarity">
    <text evidence="11">Belongs to the SEDS family. FtsW subfamily.</text>
</comment>
<evidence type="ECO:0000256" key="11">
    <source>
        <dbReference type="ARBA" id="ARBA00038053"/>
    </source>
</evidence>
<keyword evidence="4 16" id="KW-0812">Transmembrane</keyword>
<evidence type="ECO:0000256" key="15">
    <source>
        <dbReference type="ARBA" id="ARBA00049902"/>
    </source>
</evidence>
<dbReference type="GO" id="GO:0032153">
    <property type="term" value="C:cell division site"/>
    <property type="evidence" value="ECO:0007669"/>
    <property type="project" value="TreeGrafter"/>
</dbReference>
<keyword evidence="8 16" id="KW-0472">Membrane</keyword>
<comment type="subcellular location">
    <subcellularLocation>
        <location evidence="1">Membrane</location>
        <topology evidence="1">Multi-pass membrane protein</topology>
    </subcellularLocation>
</comment>
<feature type="transmembrane region" description="Helical" evidence="16">
    <location>
        <begin position="316"/>
        <end position="337"/>
    </location>
</feature>
<keyword evidence="3" id="KW-0808">Transferase</keyword>
<keyword evidence="7 16" id="KW-1133">Transmembrane helix</keyword>
<feature type="transmembrane region" description="Helical" evidence="16">
    <location>
        <begin position="144"/>
        <end position="161"/>
    </location>
</feature>
<accession>A0A1G1Z6R7</accession>
<evidence type="ECO:0000256" key="6">
    <source>
        <dbReference type="ARBA" id="ARBA00022984"/>
    </source>
</evidence>
<feature type="transmembrane region" description="Helical" evidence="16">
    <location>
        <begin position="283"/>
        <end position="304"/>
    </location>
</feature>
<name>A0A1G1Z6R7_9BACT</name>
<evidence type="ECO:0000256" key="12">
    <source>
        <dbReference type="ARBA" id="ARBA00041185"/>
    </source>
</evidence>
<keyword evidence="2" id="KW-0328">Glycosyltransferase</keyword>
<feature type="transmembrane region" description="Helical" evidence="16">
    <location>
        <begin position="190"/>
        <end position="210"/>
    </location>
</feature>
<evidence type="ECO:0000256" key="9">
    <source>
        <dbReference type="ARBA" id="ARBA00032370"/>
    </source>
</evidence>
<comment type="caution">
    <text evidence="17">The sequence shown here is derived from an EMBL/GenBank/DDBJ whole genome shotgun (WGS) entry which is preliminary data.</text>
</comment>
<dbReference type="PANTHER" id="PTHR30474:SF2">
    <property type="entry name" value="PEPTIDOGLYCAN GLYCOSYLTRANSFERASE FTSW-RELATED"/>
    <property type="match status" value="1"/>
</dbReference>
<dbReference type="GO" id="GO:0015648">
    <property type="term" value="F:lipid-linked peptidoglycan transporter activity"/>
    <property type="evidence" value="ECO:0007669"/>
    <property type="project" value="TreeGrafter"/>
</dbReference>
<evidence type="ECO:0000256" key="7">
    <source>
        <dbReference type="ARBA" id="ARBA00022989"/>
    </source>
</evidence>
<comment type="catalytic activity">
    <reaction evidence="15">
        <text>[GlcNAc-(1-&gt;4)-Mur2Ac(oyl-L-Ala-gamma-D-Glu-L-Lys-D-Ala-D-Ala)](n)-di-trans,octa-cis-undecaprenyl diphosphate + beta-D-GlcNAc-(1-&gt;4)-Mur2Ac(oyl-L-Ala-gamma-D-Glu-L-Lys-D-Ala-D-Ala)-di-trans,octa-cis-undecaprenyl diphosphate = [GlcNAc-(1-&gt;4)-Mur2Ac(oyl-L-Ala-gamma-D-Glu-L-Lys-D-Ala-D-Ala)](n+1)-di-trans,octa-cis-undecaprenyl diphosphate + di-trans,octa-cis-undecaprenyl diphosphate + H(+)</text>
        <dbReference type="Rhea" id="RHEA:23708"/>
        <dbReference type="Rhea" id="RHEA-COMP:9602"/>
        <dbReference type="Rhea" id="RHEA-COMP:9603"/>
        <dbReference type="ChEBI" id="CHEBI:15378"/>
        <dbReference type="ChEBI" id="CHEBI:58405"/>
        <dbReference type="ChEBI" id="CHEBI:60033"/>
        <dbReference type="ChEBI" id="CHEBI:78435"/>
        <dbReference type="EC" id="2.4.99.28"/>
    </reaction>
</comment>
<dbReference type="InterPro" id="IPR001182">
    <property type="entry name" value="FtsW/RodA"/>
</dbReference>
<evidence type="ECO:0000256" key="4">
    <source>
        <dbReference type="ARBA" id="ARBA00022692"/>
    </source>
</evidence>
<evidence type="ECO:0000256" key="8">
    <source>
        <dbReference type="ARBA" id="ARBA00023136"/>
    </source>
</evidence>
<evidence type="ECO:0000313" key="18">
    <source>
        <dbReference type="Proteomes" id="UP000178808"/>
    </source>
</evidence>
<evidence type="ECO:0000313" key="17">
    <source>
        <dbReference type="EMBL" id="OGY60323.1"/>
    </source>
</evidence>
<evidence type="ECO:0000256" key="5">
    <source>
        <dbReference type="ARBA" id="ARBA00022960"/>
    </source>
</evidence>
<dbReference type="EMBL" id="MHIZ01000020">
    <property type="protein sequence ID" value="OGY60323.1"/>
    <property type="molecule type" value="Genomic_DNA"/>
</dbReference>
<dbReference type="AlphaFoldDB" id="A0A1G1Z6R7"/>
<dbReference type="GO" id="GO:0051301">
    <property type="term" value="P:cell division"/>
    <property type="evidence" value="ECO:0007669"/>
    <property type="project" value="InterPro"/>
</dbReference>
<dbReference type="GO" id="GO:0009252">
    <property type="term" value="P:peptidoglycan biosynthetic process"/>
    <property type="evidence" value="ECO:0007669"/>
    <property type="project" value="UniProtKB-KW"/>
</dbReference>
<dbReference type="GO" id="GO:0008955">
    <property type="term" value="F:peptidoglycan glycosyltransferase activity"/>
    <property type="evidence" value="ECO:0007669"/>
    <property type="project" value="UniProtKB-EC"/>
</dbReference>
<organism evidence="17 18">
    <name type="scientific">Candidatus Colwellbacteria bacterium RIFCSPLOWO2_02_FULL_44_20b</name>
    <dbReference type="NCBI Taxonomy" id="1797691"/>
    <lineage>
        <taxon>Bacteria</taxon>
        <taxon>Candidatus Colwelliibacteriota</taxon>
    </lineage>
</organism>
<dbReference type="Pfam" id="PF01098">
    <property type="entry name" value="FTSW_RODA_SPOVE"/>
    <property type="match status" value="1"/>
</dbReference>
<evidence type="ECO:0000256" key="3">
    <source>
        <dbReference type="ARBA" id="ARBA00022679"/>
    </source>
</evidence>
<evidence type="ECO:0000256" key="14">
    <source>
        <dbReference type="ARBA" id="ARBA00044770"/>
    </source>
</evidence>
<gene>
    <name evidence="17" type="ORF">A3I31_02545</name>
</gene>
<feature type="transmembrane region" description="Helical" evidence="16">
    <location>
        <begin position="7"/>
        <end position="29"/>
    </location>
</feature>
<sequence>MIRRQRIDILLFLTFILLTVFGLAMLGSASSDLGQERFDDPYYYLKHQLLYGFSIGIVGFVVCAWFLNYKHFRKIAFFLLLLSIITLILVLLPSFGMSSGVAQRWLTLGPITFQPSEFLKLAFIIYIAAWLSSSSLARTTSFSEGFFPFLLIVGFVAFLLLEQSSTSATLMITAITLAMYFVGGVKRAYIFYIFGAILVAATLLFGFVYLNKGSVADDYRLRRIQTFLEPHKDLSGDAYQVNQALTVIGSGGLTGVGYGESLSKRYLPERIGDSIFAIIAEEWGFIGSVFVTLMFLFLVLRSFILARNTNDRFGKLLLVGFASLIGLQAFIHIGGNAGLVPLTGVPLPFISYGGTALAVFMTMAGIMLNISRNRG</sequence>
<protein>
    <recommendedName>
        <fullName evidence="12">Probable peptidoglycan glycosyltransferase FtsW</fullName>
        <ecNumber evidence="14">2.4.99.28</ecNumber>
    </recommendedName>
    <alternativeName>
        <fullName evidence="13">Cell division protein FtsW</fullName>
    </alternativeName>
    <alternativeName>
        <fullName evidence="10">Cell wall polymerase</fullName>
    </alternativeName>
    <alternativeName>
        <fullName evidence="9">Peptidoglycan polymerase</fullName>
    </alternativeName>
</protein>
<feature type="transmembrane region" description="Helical" evidence="16">
    <location>
        <begin position="118"/>
        <end position="137"/>
    </location>
</feature>
<dbReference type="EC" id="2.4.99.28" evidence="14"/>
<evidence type="ECO:0000256" key="13">
    <source>
        <dbReference type="ARBA" id="ARBA00041418"/>
    </source>
</evidence>
<feature type="transmembrane region" description="Helical" evidence="16">
    <location>
        <begin position="349"/>
        <end position="370"/>
    </location>
</feature>